<name>A0A4Y2TV92_ARAVE</name>
<protein>
    <submittedName>
        <fullName evidence="2">Uncharacterized protein</fullName>
    </submittedName>
</protein>
<dbReference type="Proteomes" id="UP000499080">
    <property type="component" value="Unassembled WGS sequence"/>
</dbReference>
<dbReference type="AlphaFoldDB" id="A0A4Y2TV92"/>
<reference evidence="2 3" key="1">
    <citation type="journal article" date="2019" name="Sci. Rep.">
        <title>Orb-weaving spider Araneus ventricosus genome elucidates the spidroin gene catalogue.</title>
        <authorList>
            <person name="Kono N."/>
            <person name="Nakamura H."/>
            <person name="Ohtoshi R."/>
            <person name="Moran D.A.P."/>
            <person name="Shinohara A."/>
            <person name="Yoshida Y."/>
            <person name="Fujiwara M."/>
            <person name="Mori M."/>
            <person name="Tomita M."/>
            <person name="Arakawa K."/>
        </authorList>
    </citation>
    <scope>NUCLEOTIDE SEQUENCE [LARGE SCALE GENOMIC DNA]</scope>
</reference>
<evidence type="ECO:0000313" key="3">
    <source>
        <dbReference type="Proteomes" id="UP000499080"/>
    </source>
</evidence>
<proteinExistence type="predicted"/>
<dbReference type="EMBL" id="BGPR01031428">
    <property type="protein sequence ID" value="GBO04509.1"/>
    <property type="molecule type" value="Genomic_DNA"/>
</dbReference>
<accession>A0A4Y2TV92</accession>
<feature type="compositionally biased region" description="Pro residues" evidence="1">
    <location>
        <begin position="116"/>
        <end position="125"/>
    </location>
</feature>
<evidence type="ECO:0000313" key="2">
    <source>
        <dbReference type="EMBL" id="GBO04509.1"/>
    </source>
</evidence>
<keyword evidence="3" id="KW-1185">Reference proteome</keyword>
<organism evidence="2 3">
    <name type="scientific">Araneus ventricosus</name>
    <name type="common">Orbweaver spider</name>
    <name type="synonym">Epeira ventricosa</name>
    <dbReference type="NCBI Taxonomy" id="182803"/>
    <lineage>
        <taxon>Eukaryota</taxon>
        <taxon>Metazoa</taxon>
        <taxon>Ecdysozoa</taxon>
        <taxon>Arthropoda</taxon>
        <taxon>Chelicerata</taxon>
        <taxon>Arachnida</taxon>
        <taxon>Araneae</taxon>
        <taxon>Araneomorphae</taxon>
        <taxon>Entelegynae</taxon>
        <taxon>Araneoidea</taxon>
        <taxon>Araneidae</taxon>
        <taxon>Araneus</taxon>
    </lineage>
</organism>
<comment type="caution">
    <text evidence="2">The sequence shown here is derived from an EMBL/GenBank/DDBJ whole genome shotgun (WGS) entry which is preliminary data.</text>
</comment>
<feature type="region of interest" description="Disordered" evidence="1">
    <location>
        <begin position="104"/>
        <end position="129"/>
    </location>
</feature>
<gene>
    <name evidence="2" type="ORF">AVEN_74462_1</name>
</gene>
<evidence type="ECO:0000256" key="1">
    <source>
        <dbReference type="SAM" id="MobiDB-lite"/>
    </source>
</evidence>
<sequence length="142" mass="15858">MRKKAQKIPALLGKNGFAYSDSIKAETIALSLEKQFSLNDLSHRETEKETLAPLPILIRNFKILKSSSKRHATSLSEQLTVKYHIQRFEFSAEQQLLFTGTSSYSAPATTAQDPDGLPPTHPLPPTTTTAHLIPRTEIIQHH</sequence>